<dbReference type="KEGG" id="cvn:111109459"/>
<gene>
    <name evidence="6" type="primary">LOC111109459</name>
</gene>
<feature type="domain" description="Ig-like" evidence="4">
    <location>
        <begin position="550"/>
        <end position="595"/>
    </location>
</feature>
<protein>
    <submittedName>
        <fullName evidence="6">Uncharacterized protein LOC111109459</fullName>
    </submittedName>
</protein>
<evidence type="ECO:0000256" key="3">
    <source>
        <dbReference type="SAM" id="SignalP"/>
    </source>
</evidence>
<evidence type="ECO:0000256" key="2">
    <source>
        <dbReference type="SAM" id="Phobius"/>
    </source>
</evidence>
<evidence type="ECO:0000313" key="5">
    <source>
        <dbReference type="Proteomes" id="UP000694844"/>
    </source>
</evidence>
<reference evidence="6" key="2">
    <citation type="submission" date="2025-08" db="UniProtKB">
        <authorList>
            <consortium name="RefSeq"/>
        </authorList>
    </citation>
    <scope>IDENTIFICATION</scope>
    <source>
        <tissue evidence="6">Whole sample</tissue>
    </source>
</reference>
<feature type="region of interest" description="Disordered" evidence="1">
    <location>
        <begin position="1516"/>
        <end position="1544"/>
    </location>
</feature>
<dbReference type="OrthoDB" id="10063988at2759"/>
<proteinExistence type="predicted"/>
<accession>A0A8B8BDK7</accession>
<keyword evidence="2" id="KW-0812">Transmembrane</keyword>
<feature type="compositionally biased region" description="Polar residues" evidence="1">
    <location>
        <begin position="1535"/>
        <end position="1544"/>
    </location>
</feature>
<keyword evidence="2" id="KW-0472">Membrane</keyword>
<organism evidence="5 6">
    <name type="scientific">Crassostrea virginica</name>
    <name type="common">Eastern oyster</name>
    <dbReference type="NCBI Taxonomy" id="6565"/>
    <lineage>
        <taxon>Eukaryota</taxon>
        <taxon>Metazoa</taxon>
        <taxon>Spiralia</taxon>
        <taxon>Lophotrochozoa</taxon>
        <taxon>Mollusca</taxon>
        <taxon>Bivalvia</taxon>
        <taxon>Autobranchia</taxon>
        <taxon>Pteriomorphia</taxon>
        <taxon>Ostreida</taxon>
        <taxon>Ostreoidea</taxon>
        <taxon>Ostreidae</taxon>
        <taxon>Crassostrea</taxon>
    </lineage>
</organism>
<name>A0A8B8BDK7_CRAVI</name>
<feature type="transmembrane region" description="Helical" evidence="2">
    <location>
        <begin position="1448"/>
        <end position="1474"/>
    </location>
</feature>
<keyword evidence="5" id="KW-1185">Reference proteome</keyword>
<evidence type="ECO:0000256" key="1">
    <source>
        <dbReference type="SAM" id="MobiDB-lite"/>
    </source>
</evidence>
<dbReference type="Pfam" id="PF13750">
    <property type="entry name" value="Big_3_3"/>
    <property type="match status" value="1"/>
</dbReference>
<dbReference type="RefSeq" id="XP_022301288.1">
    <property type="nucleotide sequence ID" value="XM_022445580.1"/>
</dbReference>
<evidence type="ECO:0000259" key="4">
    <source>
        <dbReference type="Pfam" id="PF13750"/>
    </source>
</evidence>
<dbReference type="InterPro" id="IPR022038">
    <property type="entry name" value="Ig-like_bact"/>
</dbReference>
<keyword evidence="3" id="KW-0732">Signal</keyword>
<feature type="chain" id="PRO_5034326310" evidence="3">
    <location>
        <begin position="16"/>
        <end position="1544"/>
    </location>
</feature>
<reference evidence="5" key="1">
    <citation type="submission" date="2024-06" db="UniProtKB">
        <authorList>
            <consortium name="RefSeq"/>
        </authorList>
    </citation>
    <scope>NUCLEOTIDE SEQUENCE [LARGE SCALE GENOMIC DNA]</scope>
</reference>
<feature type="signal peptide" evidence="3">
    <location>
        <begin position="1"/>
        <end position="15"/>
    </location>
</feature>
<evidence type="ECO:0000313" key="6">
    <source>
        <dbReference type="RefSeq" id="XP_022301288.1"/>
    </source>
</evidence>
<keyword evidence="2" id="KW-1133">Transmembrane helix</keyword>
<dbReference type="GeneID" id="111109459"/>
<dbReference type="Proteomes" id="UP000694844">
    <property type="component" value="Chromosome 1"/>
</dbReference>
<sequence>MEVLIFLLLFSPVLCSHFRGGSLSWAPTSKPSEIKISHQMAWRRSYSSSAYCDDAKISSQANITVSASTYCRAGCNSTSSVSSLYGRCIAFSASEDWTLTEGSFLFKAPTPGIAYTLRTEFCCWQSLRNGGSSSDIRLTMTADLRPRTDTGVINSSPVVTMTPIVRLLSGCSHQIQIPVIDADGDIVRCRFPTSSNSNECGYLCDGLPGSSLDSNTCLFSYNTTYGTGIYGVSVQIEDFATTAPSVVLSSVPLQFLVLVFTDSLGCNDAPTFVLPTPPEGSCHVVTSTFTKTLVARTKSAAHTVSKIFTMGLTGMTKSSLSPYGITGREWSIIVNWTPTKSQAGYHILCYSAEINSKLSSSMFCIDLLAGVAPEIKIAKGCVSPVGGIIVGSNITLTMCFDREFTRPTQDRYLFIHHWNGTVAYALNLKSPSVASFSSSADRKVKVTWNGTTGTNLLSPGDYYVLVQAGAVAAENLTCVRDWSGITQPYYWNFTVLDRTPPVLQLKSSPSEVKSNQVFSMTWTVNEPLLVENCTLTSPTSTSEVSCNGSFIQNNLPEGNYSITIEIKDKAGNKAEPISHQWVVTDGTPPTLTFTMNPSLTRSNASIAWTTSEPVRSSYCVVTFPDGKLENGTCSGRWEAVDLPRGSYQINVTLIDNAGLVGGPFLHTWSNVDVTPPILTFTHTPAKSFSSVNISWVTNEKTSGVCEVVGPSFYRSVVCDKTWSGDYLPEGDFTLNVTVYDESLNMAGPFQHNWHNTDVTPPSLSFTKNPSFSRSNASIAWTTNEPVMSSYCTVTYPDGNVKNETCSGQWGAVDLPRGSYQINITLVDRVGLSGGPFLHTWSNIDVTPPKLTFTQNPAKSFSSVNISWVTNEKTSGVCEVVGPSFYRSVVCDKTWSGDYLPEGDFTLNVTIYDESLNMAGPFQHKWHNKDVKPPVLSIRNTPLNAKSYDNASITWTYNEDATSTCVLQTSIRSAFVPCDKSWVGTFLPEGNVTLEIFAVDRYRNSAPSTSVMWFNEDTTPPVLTFTRTGTLTINDAIITWSVNEPASANCTLTTPYNTMVFDCNSGTWSGSNLLGGKYSLSILLLDLGNNSAGPFVHEWQNVDTIRPKVTLTETPTRTQSNATIAWTVSEPVNSSCEVRGASDFLRTALCDGRWTGLNLPSGSLVFSVLVTDTSGNIAGPFMHTWYNDDVTSPDLKWIGQPPSHSTGNLTLSWETDETVTSVCTVESPILVENVSCSNEWIGTHLANGEYLLTVRAVDKSGNEAHIIHHWNNTIQELTFEIVLTLTNVNVTDVPDKSSPKYTALESDGQTALENFYRPKINNLKAVLVRYVTVSTSARRKRNANSSGKQLVIDHTVLLEGTDRSAGTASLSKSLSSLSKGESSIALKGTPATFSEVTLIVNRALNVTFRRQTSACDIAQLYVTCSFRDICDEATATCVKRGRRAGNSDLILVISLGVTAAVILILALVILFLFYLRNKTLHTKERRIIKRKKRMRSYPAPRRENKLPVKYWPSYTGSMPRHERHSTENLHKFGNPSRFSGHTTRY</sequence>